<feature type="compositionally biased region" description="Basic and acidic residues" evidence="1">
    <location>
        <begin position="765"/>
        <end position="780"/>
    </location>
</feature>
<sequence length="842" mass="91918">MSDWGRNNGNNHNHGRGNKKSKPHHNNSNSNPFAQINTKAEAKKQTEYHQEFRKGVTTPAPPPLQTTRDVGNAGASASHRGAQGSNMGGSSANGGEYGSVKAEPVANPKFDFRGPTPPAGNQGLGLGNKKRKRDEEEGNMGRGPIAVKVEGHMGGNSPSSESSSGSSSDSSSSSEDNPLSNALPGIVAANLARSHGEVRAAESRQKGLVGNDPDEPQGHPTMQRDSGTHKTEPAVIDLSKEDTQTQGGSNTVEGKTEDHQVFLALSRAADKGKAEDEARMNANVEAEAQGKLDTEADDQKEAKVNAVAPKTEAQVREEEPHSVGVQAGTSFEILPFEEDHATPLAEDTDRDGDVNMSGTSPSPELQYPATNIEPPTAPTQAQEEPLFAASNFENIPTHSVQVVNDLRHALRLRDGDVKALERSYEEIRCTLRERNGHIDYLERELLPQFEKRNDYLENEFQSFQNLQREFQCAVEYIRKTERDLSDARKEAEEKGNRASEVASSLKKTKKLLAARTEELNVAQAFMVTADKFSVADVSHMVEQLNDDVFQCAAMVTDAVSEQRAAMEGVKPDPEEDLNYVQEARKEVVKIWGEEIISRIQRDIEKDGDTFLLEAVVQSVLVMRLRDVIQKLHLGEDGAVNEMLEQMWEGVKKSNEHAIAKNWFSMTHSQLKSQPVHNTKTLHRLACLTYVAGYRAHASGDLPRLLEEKVGEMTEKALKIKEIAAEGVLSAEVRVVAFDPHVKFDTERMQDAFAQESFGGSKGKGQGKDKEKEKDKKEEGGAKVQAIVVSTGLGVSFSTKGKAEEVVMKTKVVLESALEEVAPEGTTSENLTGPQMPVIASPD</sequence>
<feature type="compositionally biased region" description="Low complexity" evidence="1">
    <location>
        <begin position="81"/>
        <end position="90"/>
    </location>
</feature>
<keyword evidence="3" id="KW-1185">Reference proteome</keyword>
<proteinExistence type="predicted"/>
<dbReference type="Proteomes" id="UP000541558">
    <property type="component" value="Unassembled WGS sequence"/>
</dbReference>
<feature type="region of interest" description="Disordered" evidence="1">
    <location>
        <begin position="1"/>
        <end position="258"/>
    </location>
</feature>
<comment type="caution">
    <text evidence="2">The sequence shown here is derived from an EMBL/GenBank/DDBJ whole genome shotgun (WGS) entry which is preliminary data.</text>
</comment>
<feature type="region of interest" description="Disordered" evidence="1">
    <location>
        <begin position="819"/>
        <end position="842"/>
    </location>
</feature>
<gene>
    <name evidence="2" type="ORF">D9611_003539</name>
</gene>
<dbReference type="OrthoDB" id="3222645at2759"/>
<accession>A0A8H5B6T7</accession>
<evidence type="ECO:0000313" key="3">
    <source>
        <dbReference type="Proteomes" id="UP000541558"/>
    </source>
</evidence>
<reference evidence="2 3" key="1">
    <citation type="journal article" date="2020" name="ISME J.">
        <title>Uncovering the hidden diversity of litter-decomposition mechanisms in mushroom-forming fungi.</title>
        <authorList>
            <person name="Floudas D."/>
            <person name="Bentzer J."/>
            <person name="Ahren D."/>
            <person name="Johansson T."/>
            <person name="Persson P."/>
            <person name="Tunlid A."/>
        </authorList>
    </citation>
    <scope>NUCLEOTIDE SEQUENCE [LARGE SCALE GENOMIC DNA]</scope>
    <source>
        <strain evidence="2 3">CBS 175.51</strain>
    </source>
</reference>
<dbReference type="EMBL" id="JAACJK010000219">
    <property type="protein sequence ID" value="KAF5317356.1"/>
    <property type="molecule type" value="Genomic_DNA"/>
</dbReference>
<evidence type="ECO:0000256" key="1">
    <source>
        <dbReference type="SAM" id="MobiDB-lite"/>
    </source>
</evidence>
<feature type="region of interest" description="Disordered" evidence="1">
    <location>
        <begin position="752"/>
        <end position="780"/>
    </location>
</feature>
<feature type="compositionally biased region" description="Low complexity" evidence="1">
    <location>
        <begin position="1"/>
        <end position="12"/>
    </location>
</feature>
<feature type="region of interest" description="Disordered" evidence="1">
    <location>
        <begin position="343"/>
        <end position="368"/>
    </location>
</feature>
<name>A0A8H5B6T7_9AGAR</name>
<dbReference type="AlphaFoldDB" id="A0A8H5B6T7"/>
<feature type="compositionally biased region" description="Basic and acidic residues" evidence="1">
    <location>
        <begin position="40"/>
        <end position="54"/>
    </location>
</feature>
<evidence type="ECO:0000313" key="2">
    <source>
        <dbReference type="EMBL" id="KAF5317356.1"/>
    </source>
</evidence>
<feature type="compositionally biased region" description="Polar residues" evidence="1">
    <location>
        <begin position="244"/>
        <end position="253"/>
    </location>
</feature>
<protein>
    <submittedName>
        <fullName evidence="2">Uncharacterized protein</fullName>
    </submittedName>
</protein>
<feature type="compositionally biased region" description="Basic and acidic residues" evidence="1">
    <location>
        <begin position="226"/>
        <end position="243"/>
    </location>
</feature>
<feature type="compositionally biased region" description="Basic residues" evidence="1">
    <location>
        <begin position="13"/>
        <end position="25"/>
    </location>
</feature>
<feature type="compositionally biased region" description="Basic and acidic residues" evidence="1">
    <location>
        <begin position="194"/>
        <end position="205"/>
    </location>
</feature>
<organism evidence="2 3">
    <name type="scientific">Ephemerocybe angulata</name>
    <dbReference type="NCBI Taxonomy" id="980116"/>
    <lineage>
        <taxon>Eukaryota</taxon>
        <taxon>Fungi</taxon>
        <taxon>Dikarya</taxon>
        <taxon>Basidiomycota</taxon>
        <taxon>Agaricomycotina</taxon>
        <taxon>Agaricomycetes</taxon>
        <taxon>Agaricomycetidae</taxon>
        <taxon>Agaricales</taxon>
        <taxon>Agaricineae</taxon>
        <taxon>Psathyrellaceae</taxon>
        <taxon>Ephemerocybe</taxon>
    </lineage>
</organism>
<feature type="compositionally biased region" description="Low complexity" evidence="1">
    <location>
        <begin position="155"/>
        <end position="178"/>
    </location>
</feature>